<dbReference type="CDD" id="cd00442">
    <property type="entry name" value="Lyz-like"/>
    <property type="match status" value="1"/>
</dbReference>
<organism evidence="2 4">
    <name type="scientific">Francisella adeliensis</name>
    <dbReference type="NCBI Taxonomy" id="2007306"/>
    <lineage>
        <taxon>Bacteria</taxon>
        <taxon>Pseudomonadati</taxon>
        <taxon>Pseudomonadota</taxon>
        <taxon>Gammaproteobacteria</taxon>
        <taxon>Thiotrichales</taxon>
        <taxon>Francisellaceae</taxon>
        <taxon>Francisella</taxon>
    </lineage>
</organism>
<accession>A0A2Z4XYH8</accession>
<evidence type="ECO:0000313" key="4">
    <source>
        <dbReference type="Proteomes" id="UP000251120"/>
    </source>
</evidence>
<dbReference type="InterPro" id="IPR023346">
    <property type="entry name" value="Lysozyme-like_dom_sf"/>
</dbReference>
<dbReference type="AlphaFoldDB" id="A0A2Z4XYH8"/>
<dbReference type="Proteomes" id="UP000251120">
    <property type="component" value="Chromosome"/>
</dbReference>
<evidence type="ECO:0000313" key="5">
    <source>
        <dbReference type="Proteomes" id="UP000681131"/>
    </source>
</evidence>
<dbReference type="Gene3D" id="1.10.530.10">
    <property type="match status" value="1"/>
</dbReference>
<protein>
    <submittedName>
        <fullName evidence="3">Transglycosylase SLT domain-containing protein</fullName>
    </submittedName>
</protein>
<dbReference type="Pfam" id="PF19489">
    <property type="entry name" value="SLT_4"/>
    <property type="match status" value="1"/>
</dbReference>
<evidence type="ECO:0000313" key="3">
    <source>
        <dbReference type="EMBL" id="QIW12168.1"/>
    </source>
</evidence>
<dbReference type="EMBL" id="CP043424">
    <property type="protein sequence ID" value="QIW12168.1"/>
    <property type="molecule type" value="Genomic_DNA"/>
</dbReference>
<sequence>MNSRKKIIYLTSIILTSLAITSCSEETKVDNKLTACEILNDHPGWAKSLKKAEDTYKLPPAFAMGVMYQESRFKSNAKAVGSSAYGYAQAINSTWKHFQEDVKANARRDNFDDSVQFMGWYMAQLAKSAKLKMSESENLYMAYMLGATGFKRYKAGTFKNKAKIVEDKKLAKKVKNFTSLYKSQLKKCKI</sequence>
<dbReference type="InterPro" id="IPR045795">
    <property type="entry name" value="SLT_4"/>
</dbReference>
<proteinExistence type="predicted"/>
<name>A0A2Z4XYH8_9GAMM</name>
<dbReference type="EMBL" id="CP021781">
    <property type="protein sequence ID" value="AXA33931.1"/>
    <property type="molecule type" value="Genomic_DNA"/>
</dbReference>
<dbReference type="Proteomes" id="UP000681131">
    <property type="component" value="Chromosome"/>
</dbReference>
<dbReference type="OrthoDB" id="9789144at2"/>
<evidence type="ECO:0000313" key="2">
    <source>
        <dbReference type="EMBL" id="AXA33931.1"/>
    </source>
</evidence>
<feature type="domain" description="Transglycosylase SLT" evidence="1">
    <location>
        <begin position="13"/>
        <end position="188"/>
    </location>
</feature>
<dbReference type="PROSITE" id="PS51257">
    <property type="entry name" value="PROKAR_LIPOPROTEIN"/>
    <property type="match status" value="1"/>
</dbReference>
<dbReference type="KEGG" id="fad:CDH04_05650"/>
<dbReference type="RefSeq" id="WP_112870106.1">
    <property type="nucleotide sequence ID" value="NZ_CP021781.1"/>
</dbReference>
<dbReference type="SUPFAM" id="SSF53955">
    <property type="entry name" value="Lysozyme-like"/>
    <property type="match status" value="1"/>
</dbReference>
<gene>
    <name evidence="2" type="ORF">CDH04_05650</name>
    <name evidence="3" type="ORF">FZC43_05655</name>
</gene>
<reference evidence="3 5" key="2">
    <citation type="submission" date="2019-08" db="EMBL/GenBank/DDBJ databases">
        <title>Complete genome sequences of Francisella adeliensis (FSC1325 and FSC1326).</title>
        <authorList>
            <person name="Ohrman C."/>
            <person name="Uneklint I."/>
            <person name="Vallesi A."/>
            <person name="Karlsson L."/>
            <person name="Sjodin A."/>
        </authorList>
    </citation>
    <scope>NUCLEOTIDE SEQUENCE [LARGE SCALE GENOMIC DNA]</scope>
    <source>
        <strain evidence="3 5">FSC1325</strain>
    </source>
</reference>
<keyword evidence="5" id="KW-1185">Reference proteome</keyword>
<evidence type="ECO:0000259" key="1">
    <source>
        <dbReference type="Pfam" id="PF19489"/>
    </source>
</evidence>
<reference evidence="2 4" key="1">
    <citation type="submission" date="2017-06" db="EMBL/GenBank/DDBJ databases">
        <title>Complete genome of Francisella adeliensis.</title>
        <authorList>
            <person name="Vallesi A."/>
            <person name="Sjodin A."/>
        </authorList>
    </citation>
    <scope>NUCLEOTIDE SEQUENCE [LARGE SCALE GENOMIC DNA]</scope>
    <source>
        <strain evidence="2 4">FDC440</strain>
    </source>
</reference>